<comment type="caution">
    <text evidence="2">The sequence shown here is derived from an EMBL/GenBank/DDBJ whole genome shotgun (WGS) entry which is preliminary data.</text>
</comment>
<keyword evidence="3" id="KW-1185">Reference proteome</keyword>
<feature type="domain" description="Heterokaryon incompatibility" evidence="1">
    <location>
        <begin position="170"/>
        <end position="305"/>
    </location>
</feature>
<dbReference type="AlphaFoldDB" id="A0AA39XVG3"/>
<name>A0AA39XVG3_9PEZI</name>
<sequence length="722" mass="81477">MQQDIITNDQRKGWGVPRILINAEWRRNSHVFFVLPELSNVTLTPEFRSSSYRHLHTVVNKPQMTTVADETFDKDDSDVPDLQELWCFGDDDGTGAEPYCCCCTCGKPIAGQGEAIIRTFSVRPLDDGDGEAIWSVEEKEGASKHVRALGSLISIYNRHLACLQQGSVTYVTVSHVWDLDVSAAQARGRHSPQDIATRQKAFARPINIYRALVSNLQKTKGETDGGGAFEVWHDYISVLQWRDDIKEKILGAIPKIYGGSHFTLAFLEDVTPQMVEDMRHAPSSERRLAGVTGVCNAQWFARVWTAMEFVRSARLKPMVSDYTIYDDAPGMFLGKAADVYEEEIRLQGDILEVERMAQQGRRLVPWNVVTIADARRDKVLDYAPAFSVLSARGCRSDRDFFHALRGIVLGKHDEPLKADSQAACLQVAMRCLEAGDYSPLLITPRLGAADPRKDRSWVERMGYNDVISWGLRGRLSRPECHDSFYFAGNQPVLKLERIGIVRTVRRFLHPGQHANFANIARTVVDYTGPDVDAFVETLGTRLYDQDKSDIMRRLAQENRRQALEIALREQYDVAHRHWPMEGFKGSKWVADAMGLSNASLEHRKGQTPFEYLERHGRTIHLLHRQAIIGVACQTCHDTFLFRAALYQCPAEVRDAVAYRIPGLHYKMARPDGVGILVKNEKIVGRMIWACPACPCQQREMVKLSIPDLPLPVPRAQMLSSSN</sequence>
<dbReference type="EMBL" id="JAUJDW010000084">
    <property type="protein sequence ID" value="KAK0640331.1"/>
    <property type="molecule type" value="Genomic_DNA"/>
</dbReference>
<accession>A0AA39XVG3</accession>
<dbReference type="InterPro" id="IPR010730">
    <property type="entry name" value="HET"/>
</dbReference>
<protein>
    <recommendedName>
        <fullName evidence="1">Heterokaryon incompatibility domain-containing protein</fullName>
    </recommendedName>
</protein>
<reference evidence="2" key="1">
    <citation type="submission" date="2023-06" db="EMBL/GenBank/DDBJ databases">
        <title>Multi-omics analyses reveal the molecular pathogenesis toolkit of Lasiodiplodia hormozganensis, a cross-kingdom pathogen.</title>
        <authorList>
            <person name="Felix C."/>
            <person name="Meneses R."/>
            <person name="Goncalves M.F.M."/>
            <person name="Tilleman L."/>
            <person name="Duarte A.S."/>
            <person name="Jorrin-Novo J.V."/>
            <person name="Van De Peer Y."/>
            <person name="Deforce D."/>
            <person name="Van Nieuwerburgh F."/>
            <person name="Esteves A.C."/>
            <person name="Alves A."/>
        </authorList>
    </citation>
    <scope>NUCLEOTIDE SEQUENCE</scope>
    <source>
        <strain evidence="2">CBS 339.90</strain>
    </source>
</reference>
<dbReference type="Pfam" id="PF06985">
    <property type="entry name" value="HET"/>
    <property type="match status" value="1"/>
</dbReference>
<evidence type="ECO:0000313" key="3">
    <source>
        <dbReference type="Proteomes" id="UP001175001"/>
    </source>
</evidence>
<organism evidence="2 3">
    <name type="scientific">Lasiodiplodia hormozganensis</name>
    <dbReference type="NCBI Taxonomy" id="869390"/>
    <lineage>
        <taxon>Eukaryota</taxon>
        <taxon>Fungi</taxon>
        <taxon>Dikarya</taxon>
        <taxon>Ascomycota</taxon>
        <taxon>Pezizomycotina</taxon>
        <taxon>Dothideomycetes</taxon>
        <taxon>Dothideomycetes incertae sedis</taxon>
        <taxon>Botryosphaeriales</taxon>
        <taxon>Botryosphaeriaceae</taxon>
        <taxon>Lasiodiplodia</taxon>
    </lineage>
</organism>
<gene>
    <name evidence="2" type="ORF">DIS24_g9464</name>
</gene>
<dbReference type="Proteomes" id="UP001175001">
    <property type="component" value="Unassembled WGS sequence"/>
</dbReference>
<proteinExistence type="predicted"/>
<evidence type="ECO:0000313" key="2">
    <source>
        <dbReference type="EMBL" id="KAK0640331.1"/>
    </source>
</evidence>
<evidence type="ECO:0000259" key="1">
    <source>
        <dbReference type="Pfam" id="PF06985"/>
    </source>
</evidence>